<dbReference type="EMBL" id="CP001848">
    <property type="protein sequence ID" value="ADB17769.1"/>
    <property type="molecule type" value="Genomic_DNA"/>
</dbReference>
<dbReference type="eggNOG" id="COG2321">
    <property type="taxonomic scope" value="Bacteria"/>
</dbReference>
<evidence type="ECO:0000313" key="8">
    <source>
        <dbReference type="Proteomes" id="UP000001887"/>
    </source>
</evidence>
<sequence>MRWQGNRQSDQVEDQRGGRSARGPALAGGGIGLIVLVVVVMLMGGNPEQILQLIGQPPAGVEQPGDPAGGEVAATPENDEIKQFVATVLADTEDVWEEQFRLAGRSYQKPKLVLFTGNVKSACGFADSAMGPFYCPGDDKVYLDFSFFDELARRFDAPGDFAQAYVIAHEVGHHVQNLLGITDKVHRQKGELSEAEYNQLSVRLELQADFFAGVWAHHADRSRNLLEEGDVEEGLRAATAIGDDTLQKQARGYVVPDSFTHGTSAQRVRWFKKGLTTGDMSLGDTFSADEL</sequence>
<dbReference type="OrthoDB" id="9774900at2"/>
<dbReference type="Pfam" id="PF04228">
    <property type="entry name" value="Zn_peptidase"/>
    <property type="match status" value="1"/>
</dbReference>
<dbReference type="PANTHER" id="PTHR30168:SF0">
    <property type="entry name" value="INNER MEMBRANE PROTEIN"/>
    <property type="match status" value="1"/>
</dbReference>
<comment type="subcellular location">
    <subcellularLocation>
        <location evidence="1">Membrane</location>
        <topology evidence="1">Single-pass membrane protein</topology>
    </subcellularLocation>
</comment>
<reference evidence="7 8" key="1">
    <citation type="journal article" date="2009" name="Stand. Genomic Sci.">
        <title>Complete genome sequence of Pirellula staleyi type strain (ATCC 27377).</title>
        <authorList>
            <person name="Clum A."/>
            <person name="Tindall B.J."/>
            <person name="Sikorski J."/>
            <person name="Ivanova N."/>
            <person name="Mavrommatis K."/>
            <person name="Lucas S."/>
            <person name="Glavina del Rio T."/>
            <person name="Nolan M."/>
            <person name="Chen F."/>
            <person name="Tice H."/>
            <person name="Pitluck S."/>
            <person name="Cheng J.F."/>
            <person name="Chertkov O."/>
            <person name="Brettin T."/>
            <person name="Han C."/>
            <person name="Detter J.C."/>
            <person name="Kuske C."/>
            <person name="Bruce D."/>
            <person name="Goodwin L."/>
            <person name="Ovchinikova G."/>
            <person name="Pati A."/>
            <person name="Mikhailova N."/>
            <person name="Chen A."/>
            <person name="Palaniappan K."/>
            <person name="Land M."/>
            <person name="Hauser L."/>
            <person name="Chang Y.J."/>
            <person name="Jeffries C.D."/>
            <person name="Chain P."/>
            <person name="Rohde M."/>
            <person name="Goker M."/>
            <person name="Bristow J."/>
            <person name="Eisen J.A."/>
            <person name="Markowitz V."/>
            <person name="Hugenholtz P."/>
            <person name="Kyrpides N.C."/>
            <person name="Klenk H.P."/>
            <person name="Lapidus A."/>
        </authorList>
    </citation>
    <scope>NUCLEOTIDE SEQUENCE [LARGE SCALE GENOMIC DNA]</scope>
    <source>
        <strain evidence="8">ATCC 27377 / DSM 6068 / ICPB 4128</strain>
    </source>
</reference>
<accession>D2QWG6</accession>
<evidence type="ECO:0008006" key="9">
    <source>
        <dbReference type="Google" id="ProtNLM"/>
    </source>
</evidence>
<dbReference type="STRING" id="530564.Psta_3105"/>
<gene>
    <name evidence="7" type="ordered locus">Psta_3105</name>
</gene>
<evidence type="ECO:0000256" key="1">
    <source>
        <dbReference type="ARBA" id="ARBA00004167"/>
    </source>
</evidence>
<keyword evidence="4 6" id="KW-0472">Membrane</keyword>
<dbReference type="KEGG" id="psl:Psta_3105"/>
<protein>
    <recommendedName>
        <fullName evidence="9">Metalloprotease</fullName>
    </recommendedName>
</protein>
<dbReference type="AlphaFoldDB" id="D2QWG6"/>
<name>D2QWG6_PIRSD</name>
<evidence type="ECO:0000313" key="7">
    <source>
        <dbReference type="EMBL" id="ADB17769.1"/>
    </source>
</evidence>
<dbReference type="InterPro" id="IPR007343">
    <property type="entry name" value="Uncharacterised_pept_Zn_put"/>
</dbReference>
<dbReference type="HOGENOM" id="CLU_059329_0_0_0"/>
<keyword evidence="3 6" id="KW-1133">Transmembrane helix</keyword>
<evidence type="ECO:0000256" key="4">
    <source>
        <dbReference type="ARBA" id="ARBA00023136"/>
    </source>
</evidence>
<dbReference type="GO" id="GO:0016020">
    <property type="term" value="C:membrane"/>
    <property type="evidence" value="ECO:0007669"/>
    <property type="project" value="UniProtKB-SubCell"/>
</dbReference>
<dbReference type="Proteomes" id="UP000001887">
    <property type="component" value="Chromosome"/>
</dbReference>
<feature type="transmembrane region" description="Helical" evidence="6">
    <location>
        <begin position="25"/>
        <end position="44"/>
    </location>
</feature>
<proteinExistence type="predicted"/>
<keyword evidence="2 6" id="KW-0812">Transmembrane</keyword>
<evidence type="ECO:0000256" key="5">
    <source>
        <dbReference type="SAM" id="MobiDB-lite"/>
    </source>
</evidence>
<feature type="region of interest" description="Disordered" evidence="5">
    <location>
        <begin position="1"/>
        <end position="23"/>
    </location>
</feature>
<keyword evidence="8" id="KW-1185">Reference proteome</keyword>
<evidence type="ECO:0000256" key="2">
    <source>
        <dbReference type="ARBA" id="ARBA00022692"/>
    </source>
</evidence>
<evidence type="ECO:0000256" key="3">
    <source>
        <dbReference type="ARBA" id="ARBA00022989"/>
    </source>
</evidence>
<organism evidence="7 8">
    <name type="scientific">Pirellula staleyi (strain ATCC 27377 / DSM 6068 / ICPB 4128)</name>
    <name type="common">Pirella staleyi</name>
    <dbReference type="NCBI Taxonomy" id="530564"/>
    <lineage>
        <taxon>Bacteria</taxon>
        <taxon>Pseudomonadati</taxon>
        <taxon>Planctomycetota</taxon>
        <taxon>Planctomycetia</taxon>
        <taxon>Pirellulales</taxon>
        <taxon>Pirellulaceae</taxon>
        <taxon>Pirellula</taxon>
    </lineage>
</organism>
<dbReference type="PANTHER" id="PTHR30168">
    <property type="entry name" value="PUTATIVE MEMBRANE PROTEIN YPFJ"/>
    <property type="match status" value="1"/>
</dbReference>
<evidence type="ECO:0000256" key="6">
    <source>
        <dbReference type="SAM" id="Phobius"/>
    </source>
</evidence>